<dbReference type="SUPFAM" id="SSF47336">
    <property type="entry name" value="ACP-like"/>
    <property type="match status" value="1"/>
</dbReference>
<accession>A0A7W3T944</accession>
<proteinExistence type="predicted"/>
<gene>
    <name evidence="2" type="ORF">FNQ90_00145</name>
</gene>
<name>A0A7W3T944_9ACTN</name>
<reference evidence="3" key="1">
    <citation type="submission" date="2019-10" db="EMBL/GenBank/DDBJ databases">
        <title>Streptomyces sp. nov., a novel actinobacterium isolated from alkaline environment.</title>
        <authorList>
            <person name="Golinska P."/>
        </authorList>
    </citation>
    <scope>NUCLEOTIDE SEQUENCE [LARGE SCALE GENOMIC DNA]</scope>
    <source>
        <strain evidence="3">DSM 42118</strain>
    </source>
</reference>
<dbReference type="InterPro" id="IPR036736">
    <property type="entry name" value="ACP-like_sf"/>
</dbReference>
<dbReference type="InterPro" id="IPR009081">
    <property type="entry name" value="PP-bd_ACP"/>
</dbReference>
<dbReference type="Proteomes" id="UP000538929">
    <property type="component" value="Unassembled WGS sequence"/>
</dbReference>
<keyword evidence="3" id="KW-1185">Reference proteome</keyword>
<evidence type="ECO:0000259" key="1">
    <source>
        <dbReference type="Pfam" id="PF00550"/>
    </source>
</evidence>
<sequence>MAAGCADVRRGGTAVTELTELVAGILLIPVAEVNEETGTATTAAWSSLQHVRIIARIEETYGVRLTAREARTCRSVGALRVMLDEKGKLR</sequence>
<evidence type="ECO:0000313" key="2">
    <source>
        <dbReference type="EMBL" id="MBB0242554.1"/>
    </source>
</evidence>
<dbReference type="Gene3D" id="1.10.1200.10">
    <property type="entry name" value="ACP-like"/>
    <property type="match status" value="1"/>
</dbReference>
<dbReference type="AlphaFoldDB" id="A0A7W3T944"/>
<evidence type="ECO:0000313" key="3">
    <source>
        <dbReference type="Proteomes" id="UP000538929"/>
    </source>
</evidence>
<protein>
    <submittedName>
        <fullName evidence="2">Acyl carrier protein</fullName>
    </submittedName>
</protein>
<dbReference type="EMBL" id="VKHT01000002">
    <property type="protein sequence ID" value="MBB0242554.1"/>
    <property type="molecule type" value="Genomic_DNA"/>
</dbReference>
<dbReference type="Pfam" id="PF00550">
    <property type="entry name" value="PP-binding"/>
    <property type="match status" value="1"/>
</dbReference>
<comment type="caution">
    <text evidence="2">The sequence shown here is derived from an EMBL/GenBank/DDBJ whole genome shotgun (WGS) entry which is preliminary data.</text>
</comment>
<feature type="domain" description="Carrier" evidence="1">
    <location>
        <begin position="17"/>
        <end position="79"/>
    </location>
</feature>
<organism evidence="2 3">
    <name type="scientific">Streptomyces alkaliphilus</name>
    <dbReference type="NCBI Taxonomy" id="1472722"/>
    <lineage>
        <taxon>Bacteria</taxon>
        <taxon>Bacillati</taxon>
        <taxon>Actinomycetota</taxon>
        <taxon>Actinomycetes</taxon>
        <taxon>Kitasatosporales</taxon>
        <taxon>Streptomycetaceae</taxon>
        <taxon>Streptomyces</taxon>
    </lineage>
</organism>